<evidence type="ECO:0000313" key="2">
    <source>
        <dbReference type="EMBL" id="KAK7113313.1"/>
    </source>
</evidence>
<reference evidence="2 3" key="1">
    <citation type="submission" date="2024-02" db="EMBL/GenBank/DDBJ databases">
        <title>Chromosome-scale genome assembly of the rough periwinkle Littorina saxatilis.</title>
        <authorList>
            <person name="De Jode A."/>
            <person name="Faria R."/>
            <person name="Formenti G."/>
            <person name="Sims Y."/>
            <person name="Smith T.P."/>
            <person name="Tracey A."/>
            <person name="Wood J.M.D."/>
            <person name="Zagrodzka Z.B."/>
            <person name="Johannesson K."/>
            <person name="Butlin R.K."/>
            <person name="Leder E.H."/>
        </authorList>
    </citation>
    <scope>NUCLEOTIDE SEQUENCE [LARGE SCALE GENOMIC DNA]</scope>
    <source>
        <strain evidence="2">Snail1</strain>
        <tissue evidence="2">Muscle</tissue>
    </source>
</reference>
<dbReference type="GO" id="GO:0008270">
    <property type="term" value="F:zinc ion binding"/>
    <property type="evidence" value="ECO:0007669"/>
    <property type="project" value="InterPro"/>
</dbReference>
<dbReference type="AlphaFoldDB" id="A0AAN9GLR2"/>
<evidence type="ECO:0000313" key="3">
    <source>
        <dbReference type="Proteomes" id="UP001374579"/>
    </source>
</evidence>
<dbReference type="GO" id="GO:0016814">
    <property type="term" value="F:hydrolase activity, acting on carbon-nitrogen (but not peptide) bonds, in cyclic amidines"/>
    <property type="evidence" value="ECO:0007669"/>
    <property type="project" value="InterPro"/>
</dbReference>
<evidence type="ECO:0000259" key="1">
    <source>
        <dbReference type="Pfam" id="PF08210"/>
    </source>
</evidence>
<keyword evidence="3" id="KW-1185">Reference proteome</keyword>
<comment type="caution">
    <text evidence="2">The sequence shown here is derived from an EMBL/GenBank/DDBJ whole genome shotgun (WGS) entry which is preliminary data.</text>
</comment>
<name>A0AAN9GLR2_9CAEN</name>
<dbReference type="InterPro" id="IPR013158">
    <property type="entry name" value="AID"/>
</dbReference>
<protein>
    <recommendedName>
        <fullName evidence="1">Activation-induced cytidine deaminase AID domain-containing protein</fullName>
    </recommendedName>
</protein>
<sequence>MAVSRYTLSCKSGWVPSNHEKYERFKDTLMHGEDWGMGLKYFAMYWINLGYLGGVKRLYSPMFENGPSPMIEDGQLYHAERNLLDHLVLQLSALRWDSVRGLVILQNASPCSRCSREYKDKLGAIARNGVPVTIVFSSFYNIRRPSCVKDSHSHLSDILEEQSFSHLQELKNLKAANILLETTELKDWKRLREALQLPNTFNEEVYRLSARKREDDALKEDLRLLMR</sequence>
<organism evidence="2 3">
    <name type="scientific">Littorina saxatilis</name>
    <dbReference type="NCBI Taxonomy" id="31220"/>
    <lineage>
        <taxon>Eukaryota</taxon>
        <taxon>Metazoa</taxon>
        <taxon>Spiralia</taxon>
        <taxon>Lophotrochozoa</taxon>
        <taxon>Mollusca</taxon>
        <taxon>Gastropoda</taxon>
        <taxon>Caenogastropoda</taxon>
        <taxon>Littorinimorpha</taxon>
        <taxon>Littorinoidea</taxon>
        <taxon>Littorinidae</taxon>
        <taxon>Littorina</taxon>
    </lineage>
</organism>
<feature type="domain" description="Activation-induced cytidine deaminase AID" evidence="1">
    <location>
        <begin position="76"/>
        <end position="191"/>
    </location>
</feature>
<dbReference type="Proteomes" id="UP001374579">
    <property type="component" value="Unassembled WGS sequence"/>
</dbReference>
<dbReference type="Pfam" id="PF08210">
    <property type="entry name" value="APOBEC_N"/>
    <property type="match status" value="1"/>
</dbReference>
<dbReference type="EMBL" id="JBAMIC010000002">
    <property type="protein sequence ID" value="KAK7113312.1"/>
    <property type="molecule type" value="Genomic_DNA"/>
</dbReference>
<proteinExistence type="predicted"/>
<dbReference type="Gene3D" id="3.40.140.10">
    <property type="entry name" value="Cytidine Deaminase, domain 2"/>
    <property type="match status" value="1"/>
</dbReference>
<accession>A0AAN9GLR2</accession>
<dbReference type="EMBL" id="JBAMIC010000002">
    <property type="protein sequence ID" value="KAK7113313.1"/>
    <property type="molecule type" value="Genomic_DNA"/>
</dbReference>
<gene>
    <name evidence="2" type="ORF">V1264_012622</name>
</gene>